<dbReference type="InterPro" id="IPR011042">
    <property type="entry name" value="6-blade_b-propeller_TolB-like"/>
</dbReference>
<name>A0A842I147_9SPHN</name>
<feature type="repeat" description="NHL" evidence="4">
    <location>
        <begin position="181"/>
        <end position="220"/>
    </location>
</feature>
<dbReference type="RefSeq" id="WP_185802171.1">
    <property type="nucleotide sequence ID" value="NZ_JACJVJ010000003.1"/>
</dbReference>
<evidence type="ECO:0000256" key="4">
    <source>
        <dbReference type="PROSITE-ProRule" id="PRU00504"/>
    </source>
</evidence>
<accession>A0A842I147</accession>
<reference evidence="5 6" key="1">
    <citation type="submission" date="2020-08" db="EMBL/GenBank/DDBJ databases">
        <title>Draft genome sequence of Parasphingopyxis sp. GrpM-11.</title>
        <authorList>
            <person name="Oh J."/>
            <person name="Roh D.-H."/>
        </authorList>
    </citation>
    <scope>NUCLEOTIDE SEQUENCE [LARGE SCALE GENOMIC DNA]</scope>
    <source>
        <strain evidence="5 6">GrpM-11</strain>
    </source>
</reference>
<keyword evidence="1" id="KW-0732">Signal</keyword>
<dbReference type="PROSITE" id="PS51125">
    <property type="entry name" value="NHL"/>
    <property type="match status" value="4"/>
</dbReference>
<keyword evidence="6" id="KW-1185">Reference proteome</keyword>
<feature type="repeat" description="NHL" evidence="4">
    <location>
        <begin position="292"/>
        <end position="342"/>
    </location>
</feature>
<evidence type="ECO:0008006" key="7">
    <source>
        <dbReference type="Google" id="ProtNLM"/>
    </source>
</evidence>
<dbReference type="PANTHER" id="PTHR10680:SF38">
    <property type="entry name" value="BLL1368 PROTEIN"/>
    <property type="match status" value="1"/>
</dbReference>
<organism evidence="5 6">
    <name type="scientific">Parasphingopyxis marina</name>
    <dbReference type="NCBI Taxonomy" id="2761622"/>
    <lineage>
        <taxon>Bacteria</taxon>
        <taxon>Pseudomonadati</taxon>
        <taxon>Pseudomonadota</taxon>
        <taxon>Alphaproteobacteria</taxon>
        <taxon>Sphingomonadales</taxon>
        <taxon>Sphingomonadaceae</taxon>
        <taxon>Parasphingopyxis</taxon>
    </lineage>
</organism>
<keyword evidence="3" id="KW-0325">Glycoprotein</keyword>
<dbReference type="CDD" id="cd14958">
    <property type="entry name" value="NHL_PAL_like"/>
    <property type="match status" value="1"/>
</dbReference>
<evidence type="ECO:0000313" key="5">
    <source>
        <dbReference type="EMBL" id="MBC2778855.1"/>
    </source>
</evidence>
<sequence>MEINASRDNVGATPVFDADADWEKLPEGVSHRDVTGVAVDSADRVYLFVRFPHRVLVYERDGRFVGRWGDDIFTMAHGLTIGPDDRVYCVDNGDHSIRVFSLDGHPIMTLGVPGQASDTGYDPKPPFEVHACECIQYPGEPFNRCTNLAVAPNGELYVADGYGNCRVHRFTADGELIQSWGEVGTGAGEFHLPHGIGCDAEGRVLVCDRENDRIQIFSADGEYLDQWTDVQRPCDIAFDADGLAYVAELWRPKGKKSFVHGEMREDHPGRVTVLDRDGRVLDRWGGSSEGRHTPGNFIAPHGIAVDSHGDVYVAEVTYSFALRVGWIDEAHADHQIQKFTRRT</sequence>
<proteinExistence type="predicted"/>
<gene>
    <name evidence="5" type="ORF">H6P80_14620</name>
</gene>
<dbReference type="Gene3D" id="2.120.10.30">
    <property type="entry name" value="TolB, C-terminal domain"/>
    <property type="match status" value="2"/>
</dbReference>
<dbReference type="Proteomes" id="UP000564378">
    <property type="component" value="Unassembled WGS sequence"/>
</dbReference>
<dbReference type="AlphaFoldDB" id="A0A842I147"/>
<dbReference type="PANTHER" id="PTHR10680">
    <property type="entry name" value="PEPTIDYL-GLYCINE ALPHA-AMIDATING MONOOXYGENASE"/>
    <property type="match status" value="1"/>
</dbReference>
<comment type="caution">
    <text evidence="5">The sequence shown here is derived from an EMBL/GenBank/DDBJ whole genome shotgun (WGS) entry which is preliminary data.</text>
</comment>
<evidence type="ECO:0000256" key="2">
    <source>
        <dbReference type="ARBA" id="ARBA00022737"/>
    </source>
</evidence>
<keyword evidence="2" id="KW-0677">Repeat</keyword>
<dbReference type="SUPFAM" id="SSF63829">
    <property type="entry name" value="Calcium-dependent phosphotriesterase"/>
    <property type="match status" value="1"/>
</dbReference>
<feature type="repeat" description="NHL" evidence="4">
    <location>
        <begin position="136"/>
        <end position="173"/>
    </location>
</feature>
<protein>
    <recommendedName>
        <fullName evidence="7">NHL repeat-containing protein</fullName>
    </recommendedName>
</protein>
<dbReference type="InterPro" id="IPR001258">
    <property type="entry name" value="NHL_repeat"/>
</dbReference>
<evidence type="ECO:0000256" key="1">
    <source>
        <dbReference type="ARBA" id="ARBA00022729"/>
    </source>
</evidence>
<dbReference type="EMBL" id="JACJVJ010000003">
    <property type="protein sequence ID" value="MBC2778855.1"/>
    <property type="molecule type" value="Genomic_DNA"/>
</dbReference>
<feature type="repeat" description="NHL" evidence="4">
    <location>
        <begin position="62"/>
        <end position="103"/>
    </location>
</feature>
<dbReference type="Pfam" id="PF01436">
    <property type="entry name" value="NHL"/>
    <property type="match status" value="3"/>
</dbReference>
<evidence type="ECO:0000256" key="3">
    <source>
        <dbReference type="ARBA" id="ARBA00023180"/>
    </source>
</evidence>
<evidence type="ECO:0000313" key="6">
    <source>
        <dbReference type="Proteomes" id="UP000564378"/>
    </source>
</evidence>